<name>A0A0N9I6F9_9PSEU</name>
<reference evidence="1 2" key="1">
    <citation type="submission" date="2015-07" db="EMBL/GenBank/DDBJ databases">
        <title>Genome sequencing of Kibdelosporangium phytohabitans.</title>
        <authorList>
            <person name="Qin S."/>
            <person name="Xing K."/>
        </authorList>
    </citation>
    <scope>NUCLEOTIDE SEQUENCE [LARGE SCALE GENOMIC DNA]</scope>
    <source>
        <strain evidence="1 2">KLBMP1111</strain>
    </source>
</reference>
<accession>A0A0N9I6F9</accession>
<gene>
    <name evidence="1" type="ORF">AOZ06_29560</name>
</gene>
<proteinExistence type="predicted"/>
<sequence>MVRTVTVRMSKGAGLPSGVPDVLGLALRIPDAAEPGKVVDLLLSTAGSGRLTRWLPLPRRDWSRGAFYSSMMPFRTAEGLQWMAAVLEPGSIPPGRLTEALPFVVDLRLAGSRSRWRAWGRLVVTTRLPDQEIRFDPILNAHPQLVPAPRVLSWLRKQAYAGSRQGARGLPNGR</sequence>
<dbReference type="OrthoDB" id="3368165at2"/>
<dbReference type="KEGG" id="kphy:AOZ06_29560"/>
<evidence type="ECO:0000313" key="1">
    <source>
        <dbReference type="EMBL" id="ALG10488.1"/>
    </source>
</evidence>
<protein>
    <recommendedName>
        <fullName evidence="3">Phosphodiesterase</fullName>
    </recommendedName>
</protein>
<keyword evidence="2" id="KW-1185">Reference proteome</keyword>
<dbReference type="AlphaFoldDB" id="A0A0N9I6F9"/>
<dbReference type="RefSeq" id="WP_054292391.1">
    <property type="nucleotide sequence ID" value="NZ_CP012752.1"/>
</dbReference>
<dbReference type="EMBL" id="CP012752">
    <property type="protein sequence ID" value="ALG10488.1"/>
    <property type="molecule type" value="Genomic_DNA"/>
</dbReference>
<dbReference type="Proteomes" id="UP000063699">
    <property type="component" value="Chromosome"/>
</dbReference>
<evidence type="ECO:0008006" key="3">
    <source>
        <dbReference type="Google" id="ProtNLM"/>
    </source>
</evidence>
<dbReference type="STRING" id="860235.AOZ06_29560"/>
<evidence type="ECO:0000313" key="2">
    <source>
        <dbReference type="Proteomes" id="UP000063699"/>
    </source>
</evidence>
<organism evidence="1 2">
    <name type="scientific">Kibdelosporangium phytohabitans</name>
    <dbReference type="NCBI Taxonomy" id="860235"/>
    <lineage>
        <taxon>Bacteria</taxon>
        <taxon>Bacillati</taxon>
        <taxon>Actinomycetota</taxon>
        <taxon>Actinomycetes</taxon>
        <taxon>Pseudonocardiales</taxon>
        <taxon>Pseudonocardiaceae</taxon>
        <taxon>Kibdelosporangium</taxon>
    </lineage>
</organism>